<organism evidence="2 3">
    <name type="scientific">Fusarium oxysporum</name>
    <name type="common">Fusarium vascular wilt</name>
    <dbReference type="NCBI Taxonomy" id="5507"/>
    <lineage>
        <taxon>Eukaryota</taxon>
        <taxon>Fungi</taxon>
        <taxon>Dikarya</taxon>
        <taxon>Ascomycota</taxon>
        <taxon>Pezizomycotina</taxon>
        <taxon>Sordariomycetes</taxon>
        <taxon>Hypocreomycetidae</taxon>
        <taxon>Hypocreales</taxon>
        <taxon>Nectriaceae</taxon>
        <taxon>Fusarium</taxon>
        <taxon>Fusarium oxysporum species complex</taxon>
    </lineage>
</organism>
<accession>A0A2H3T6S6</accession>
<sequence>MWLVAYCLLQTVWLSPSLFHVIPWRRPSTNRPQNSFYTENRRSYLLFTLVLRLLGLLLGSFLAGRPHWDRSYMGNLDPFDWRKATLRSRAGIPANHRITSSRYSEISVSTNYEANILQQADK</sequence>
<dbReference type="Proteomes" id="UP000219369">
    <property type="component" value="Unassembled WGS sequence"/>
</dbReference>
<reference evidence="3" key="1">
    <citation type="submission" date="2016-09" db="EMBL/GenBank/DDBJ databases">
        <authorList>
            <person name="Guldener U."/>
        </authorList>
    </citation>
    <scope>NUCLEOTIDE SEQUENCE [LARGE SCALE GENOMIC DNA]</scope>
    <source>
        <strain evidence="3">V64-1</strain>
    </source>
</reference>
<evidence type="ECO:0000313" key="3">
    <source>
        <dbReference type="Proteomes" id="UP000219369"/>
    </source>
</evidence>
<evidence type="ECO:0000256" key="1">
    <source>
        <dbReference type="SAM" id="Phobius"/>
    </source>
</evidence>
<dbReference type="EMBL" id="FMJY01000004">
    <property type="protein sequence ID" value="SCO84428.1"/>
    <property type="molecule type" value="Genomic_DNA"/>
</dbReference>
<gene>
    <name evidence="2" type="ORF">FRV6_08555</name>
</gene>
<dbReference type="AlphaFoldDB" id="A0A2H3T6S6"/>
<evidence type="ECO:0000313" key="2">
    <source>
        <dbReference type="EMBL" id="SCO84428.1"/>
    </source>
</evidence>
<name>A0A2H3T6S6_FUSOX</name>
<protein>
    <submittedName>
        <fullName evidence="2">Uncharacterized protein</fullName>
    </submittedName>
</protein>
<keyword evidence="1" id="KW-0812">Transmembrane</keyword>
<keyword evidence="1" id="KW-1133">Transmembrane helix</keyword>
<keyword evidence="1" id="KW-0472">Membrane</keyword>
<feature type="transmembrane region" description="Helical" evidence="1">
    <location>
        <begin position="43"/>
        <end position="63"/>
    </location>
</feature>
<proteinExistence type="predicted"/>